<accession>A0A4Y2PYV0</accession>
<evidence type="ECO:0000313" key="12">
    <source>
        <dbReference type="EMBL" id="GBN55791.1"/>
    </source>
</evidence>
<dbReference type="InterPro" id="IPR002403">
    <property type="entry name" value="Cyt_P450_E_grp-IV"/>
</dbReference>
<comment type="cofactor">
    <cofactor evidence="1 9">
        <name>heme</name>
        <dbReference type="ChEBI" id="CHEBI:30413"/>
    </cofactor>
</comment>
<dbReference type="InterPro" id="IPR050479">
    <property type="entry name" value="CYP11_CYP27_families"/>
</dbReference>
<evidence type="ECO:0000256" key="4">
    <source>
        <dbReference type="ARBA" id="ARBA00022617"/>
    </source>
</evidence>
<evidence type="ECO:0000256" key="6">
    <source>
        <dbReference type="ARBA" id="ARBA00023002"/>
    </source>
</evidence>
<dbReference type="Proteomes" id="UP000499080">
    <property type="component" value="Unassembled WGS sequence"/>
</dbReference>
<proteinExistence type="inferred from homology"/>
<dbReference type="PANTHER" id="PTHR24279:SF120">
    <property type="entry name" value="CYTOCHROME P450"/>
    <property type="match status" value="1"/>
</dbReference>
<dbReference type="GO" id="GO:0005789">
    <property type="term" value="C:endoplasmic reticulum membrane"/>
    <property type="evidence" value="ECO:0007669"/>
    <property type="project" value="UniProtKB-SubCell"/>
</dbReference>
<dbReference type="InterPro" id="IPR036396">
    <property type="entry name" value="Cyt_P450_sf"/>
</dbReference>
<comment type="similarity">
    <text evidence="3 10">Belongs to the cytochrome P450 family.</text>
</comment>
<dbReference type="PROSITE" id="PS00086">
    <property type="entry name" value="CYTOCHROME_P450"/>
    <property type="match status" value="1"/>
</dbReference>
<dbReference type="EMBL" id="BGPR01012376">
    <property type="protein sequence ID" value="GBN55770.1"/>
    <property type="molecule type" value="Genomic_DNA"/>
</dbReference>
<evidence type="ECO:0000313" key="14">
    <source>
        <dbReference type="Proteomes" id="UP000499080"/>
    </source>
</evidence>
<evidence type="ECO:0000256" key="1">
    <source>
        <dbReference type="ARBA" id="ARBA00001971"/>
    </source>
</evidence>
<keyword evidence="6 10" id="KW-0560">Oxidoreductase</keyword>
<organism evidence="11 14">
    <name type="scientific">Araneus ventricosus</name>
    <name type="common">Orbweaver spider</name>
    <name type="synonym">Epeira ventricosa</name>
    <dbReference type="NCBI Taxonomy" id="182803"/>
    <lineage>
        <taxon>Eukaryota</taxon>
        <taxon>Metazoa</taxon>
        <taxon>Ecdysozoa</taxon>
        <taxon>Arthropoda</taxon>
        <taxon>Chelicerata</taxon>
        <taxon>Arachnida</taxon>
        <taxon>Araneae</taxon>
        <taxon>Araneomorphae</taxon>
        <taxon>Entelegynae</taxon>
        <taxon>Araneoidea</taxon>
        <taxon>Araneidae</taxon>
        <taxon>Araneus</taxon>
    </lineage>
</organism>
<evidence type="ECO:0000256" key="3">
    <source>
        <dbReference type="ARBA" id="ARBA00010617"/>
    </source>
</evidence>
<dbReference type="InterPro" id="IPR001128">
    <property type="entry name" value="Cyt_P450"/>
</dbReference>
<dbReference type="OrthoDB" id="3945418at2759"/>
<dbReference type="SUPFAM" id="SSF48264">
    <property type="entry name" value="Cytochrome P450"/>
    <property type="match status" value="1"/>
</dbReference>
<gene>
    <name evidence="11" type="primary">Cyp49a1_3</name>
    <name evidence="12" type="synonym">Cyp49a1_0</name>
    <name evidence="13" type="synonym">Cyp49a1_4</name>
    <name evidence="12" type="ORF">AVEN_125725_1</name>
    <name evidence="11" type="ORF">AVEN_204220_1</name>
    <name evidence="13" type="ORF">AVEN_27012_1</name>
</gene>
<dbReference type="GO" id="GO:0004497">
    <property type="term" value="F:monooxygenase activity"/>
    <property type="evidence" value="ECO:0007669"/>
    <property type="project" value="UniProtKB-KW"/>
</dbReference>
<evidence type="ECO:0000256" key="7">
    <source>
        <dbReference type="ARBA" id="ARBA00023004"/>
    </source>
</evidence>
<name>A0A4Y2PYV0_ARAVE</name>
<dbReference type="AlphaFoldDB" id="A0A4Y2PYV0"/>
<evidence type="ECO:0000256" key="9">
    <source>
        <dbReference type="PIRSR" id="PIRSR602403-1"/>
    </source>
</evidence>
<dbReference type="GO" id="GO:0020037">
    <property type="term" value="F:heme binding"/>
    <property type="evidence" value="ECO:0007669"/>
    <property type="project" value="InterPro"/>
</dbReference>
<keyword evidence="14" id="KW-1185">Reference proteome</keyword>
<dbReference type="GO" id="GO:0005506">
    <property type="term" value="F:iron ion binding"/>
    <property type="evidence" value="ECO:0007669"/>
    <property type="project" value="InterPro"/>
</dbReference>
<evidence type="ECO:0000256" key="5">
    <source>
        <dbReference type="ARBA" id="ARBA00022723"/>
    </source>
</evidence>
<reference evidence="11 14" key="1">
    <citation type="journal article" date="2019" name="Sci. Rep.">
        <title>Orb-weaving spider Araneus ventricosus genome elucidates the spidroin gene catalogue.</title>
        <authorList>
            <person name="Kono N."/>
            <person name="Nakamura H."/>
            <person name="Ohtoshi R."/>
            <person name="Moran D.A.P."/>
            <person name="Shinohara A."/>
            <person name="Yoshida Y."/>
            <person name="Fujiwara M."/>
            <person name="Mori M."/>
            <person name="Tomita M."/>
            <person name="Arakawa K."/>
        </authorList>
    </citation>
    <scope>NUCLEOTIDE SEQUENCE [LARGE SCALE GENOMIC DNA]</scope>
</reference>
<dbReference type="Gene3D" id="1.10.630.10">
    <property type="entry name" value="Cytochrome P450"/>
    <property type="match status" value="1"/>
</dbReference>
<feature type="binding site" description="axial binding residue" evidence="9">
    <location>
        <position position="104"/>
    </location>
    <ligand>
        <name>heme</name>
        <dbReference type="ChEBI" id="CHEBI:30413"/>
    </ligand>
    <ligandPart>
        <name>Fe</name>
        <dbReference type="ChEBI" id="CHEBI:18248"/>
    </ligandPart>
</feature>
<comment type="caution">
    <text evidence="11">The sequence shown here is derived from an EMBL/GenBank/DDBJ whole genome shotgun (WGS) entry which is preliminary data.</text>
</comment>
<dbReference type="EMBL" id="BGPR01012381">
    <property type="protein sequence ID" value="GBN55791.1"/>
    <property type="molecule type" value="Genomic_DNA"/>
</dbReference>
<keyword evidence="4 9" id="KW-0349">Heme</keyword>
<keyword evidence="7 9" id="KW-0408">Iron</keyword>
<keyword evidence="5 9" id="KW-0479">Metal-binding</keyword>
<dbReference type="InterPro" id="IPR017972">
    <property type="entry name" value="Cyt_P450_CS"/>
</dbReference>
<evidence type="ECO:0000313" key="13">
    <source>
        <dbReference type="EMBL" id="GBN59240.1"/>
    </source>
</evidence>
<comment type="function">
    <text evidence="2">May be involved in the metabolism of insect hormones and in the breakdown of synthetic insecticides.</text>
</comment>
<evidence type="ECO:0000313" key="11">
    <source>
        <dbReference type="EMBL" id="GBN55770.1"/>
    </source>
</evidence>
<evidence type="ECO:0000256" key="2">
    <source>
        <dbReference type="ARBA" id="ARBA00003690"/>
    </source>
</evidence>
<sequence length="222" mass="25613">MIDSEVTNEILPRMRYLKACVSESFRLSPTIPCVNRILTQDMVLSGYKIPAGTEVFCNFPVACMQPDVFPEPEKYNPDRWLVDKSEETIGKFTMLPFGFGKRICVGKSFAEMEMYMALAKVVYKLCRLVELDYEEQLFPRWFSPATTGNLHYDTYLFGAAWPTNRLLCHNTQNKRNRQPMGGALIAVLLESNSFQTRMKQGKNRPMLHIPFENLYKKTCLPV</sequence>
<dbReference type="Pfam" id="PF00067">
    <property type="entry name" value="p450"/>
    <property type="match status" value="1"/>
</dbReference>
<dbReference type="GO" id="GO:0016705">
    <property type="term" value="F:oxidoreductase activity, acting on paired donors, with incorporation or reduction of molecular oxygen"/>
    <property type="evidence" value="ECO:0007669"/>
    <property type="project" value="InterPro"/>
</dbReference>
<dbReference type="PANTHER" id="PTHR24279">
    <property type="entry name" value="CYTOCHROME P450"/>
    <property type="match status" value="1"/>
</dbReference>
<evidence type="ECO:0000256" key="10">
    <source>
        <dbReference type="RuleBase" id="RU000461"/>
    </source>
</evidence>
<keyword evidence="8 10" id="KW-0503">Monooxygenase</keyword>
<evidence type="ECO:0000256" key="8">
    <source>
        <dbReference type="ARBA" id="ARBA00023033"/>
    </source>
</evidence>
<dbReference type="EMBL" id="BGPR01013098">
    <property type="protein sequence ID" value="GBN59240.1"/>
    <property type="molecule type" value="Genomic_DNA"/>
</dbReference>
<protein>
    <submittedName>
        <fullName evidence="11">Putative cytochrome P450 49a1</fullName>
    </submittedName>
</protein>
<dbReference type="PRINTS" id="PR00385">
    <property type="entry name" value="P450"/>
</dbReference>
<dbReference type="PRINTS" id="PR00465">
    <property type="entry name" value="EP450IV"/>
</dbReference>